<proteinExistence type="predicted"/>
<dbReference type="EMBL" id="JALJOS010000028">
    <property type="protein sequence ID" value="KAK9824752.1"/>
    <property type="molecule type" value="Genomic_DNA"/>
</dbReference>
<evidence type="ECO:0008006" key="3">
    <source>
        <dbReference type="Google" id="ProtNLM"/>
    </source>
</evidence>
<dbReference type="AlphaFoldDB" id="A0AAW1QTH8"/>
<protein>
    <recommendedName>
        <fullName evidence="3">Potassium channel tetramerisation-type BTB domain-containing protein</fullName>
    </recommendedName>
</protein>
<keyword evidence="2" id="KW-1185">Reference proteome</keyword>
<organism evidence="1 2">
    <name type="scientific">Apatococcus lobatus</name>
    <dbReference type="NCBI Taxonomy" id="904363"/>
    <lineage>
        <taxon>Eukaryota</taxon>
        <taxon>Viridiplantae</taxon>
        <taxon>Chlorophyta</taxon>
        <taxon>core chlorophytes</taxon>
        <taxon>Trebouxiophyceae</taxon>
        <taxon>Chlorellales</taxon>
        <taxon>Chlorellaceae</taxon>
        <taxon>Apatococcus</taxon>
    </lineage>
</organism>
<sequence>MPPQVIKLNVGGEVFATTSFCKNQDSTGYPDFLQLLKMDCSHKQHFVPTIQAAAKQLQTILTSTDVSLPWE</sequence>
<reference evidence="1 2" key="1">
    <citation type="journal article" date="2024" name="Nat. Commun.">
        <title>Phylogenomics reveals the evolutionary origins of lichenization in chlorophyte algae.</title>
        <authorList>
            <person name="Puginier C."/>
            <person name="Libourel C."/>
            <person name="Otte J."/>
            <person name="Skaloud P."/>
            <person name="Haon M."/>
            <person name="Grisel S."/>
            <person name="Petersen M."/>
            <person name="Berrin J.G."/>
            <person name="Delaux P.M."/>
            <person name="Dal Grande F."/>
            <person name="Keller J."/>
        </authorList>
    </citation>
    <scope>NUCLEOTIDE SEQUENCE [LARGE SCALE GENOMIC DNA]</scope>
    <source>
        <strain evidence="1 2">SAG 2145</strain>
    </source>
</reference>
<gene>
    <name evidence="1" type="ORF">WJX74_004910</name>
</gene>
<evidence type="ECO:0000313" key="2">
    <source>
        <dbReference type="Proteomes" id="UP001438707"/>
    </source>
</evidence>
<name>A0AAW1QTH8_9CHLO</name>
<comment type="caution">
    <text evidence="1">The sequence shown here is derived from an EMBL/GenBank/DDBJ whole genome shotgun (WGS) entry which is preliminary data.</text>
</comment>
<accession>A0AAW1QTH8</accession>
<dbReference type="Proteomes" id="UP001438707">
    <property type="component" value="Unassembled WGS sequence"/>
</dbReference>
<evidence type="ECO:0000313" key="1">
    <source>
        <dbReference type="EMBL" id="KAK9824752.1"/>
    </source>
</evidence>